<dbReference type="EMBL" id="FQZK01000001">
    <property type="protein sequence ID" value="SHI43308.1"/>
    <property type="molecule type" value="Genomic_DNA"/>
</dbReference>
<evidence type="ECO:0008006" key="3">
    <source>
        <dbReference type="Google" id="ProtNLM"/>
    </source>
</evidence>
<organism evidence="1 2">
    <name type="scientific">Nocardiopsis flavescens</name>
    <dbReference type="NCBI Taxonomy" id="758803"/>
    <lineage>
        <taxon>Bacteria</taxon>
        <taxon>Bacillati</taxon>
        <taxon>Actinomycetota</taxon>
        <taxon>Actinomycetes</taxon>
        <taxon>Streptosporangiales</taxon>
        <taxon>Nocardiopsidaceae</taxon>
        <taxon>Nocardiopsis</taxon>
    </lineage>
</organism>
<evidence type="ECO:0000313" key="2">
    <source>
        <dbReference type="Proteomes" id="UP000184452"/>
    </source>
</evidence>
<keyword evidence="2" id="KW-1185">Reference proteome</keyword>
<evidence type="ECO:0000313" key="1">
    <source>
        <dbReference type="EMBL" id="SHI43308.1"/>
    </source>
</evidence>
<protein>
    <recommendedName>
        <fullName evidence="3">Glycosyl hydrolases family 43</fullName>
    </recommendedName>
</protein>
<sequence>MHSSPKVTAPLPLWDMLEGTAPRGLLGLSDPNVHRVGDRWSLFVGGFSTSFRNRLYRADLPAGEDVRLTGWRLRTTAGGRPVPLVPDPPRGSWDAGGMHTPCYVPPHRGAPARVYYAGRRGRRHYGPGSAYAVGVLEQRPDGSWSRAAHPVATGTPDRPSALEPAVVPVADGYRMWFLSAPHEVGPGEQPDFELRASDSPDGIVWSRPRTFASRREGFFDTALYHGPDGWTMLLARGTDLHGTSPFPEQGLWAMRADTPSADRADWSPPVRVLDTGAPATPRWMGRGVCGPSVARTADGGLLVFFTGTHDSRSWWREAAARIAALRRPPVPAPYFLATGGARLEPAGRAGR</sequence>
<name>A0A1M6B3W9_9ACTN</name>
<dbReference type="Proteomes" id="UP000184452">
    <property type="component" value="Unassembled WGS sequence"/>
</dbReference>
<dbReference type="Gene3D" id="2.115.10.20">
    <property type="entry name" value="Glycosyl hydrolase domain, family 43"/>
    <property type="match status" value="1"/>
</dbReference>
<dbReference type="InterPro" id="IPR023296">
    <property type="entry name" value="Glyco_hydro_beta-prop_sf"/>
</dbReference>
<dbReference type="AlphaFoldDB" id="A0A1M6B3W9"/>
<gene>
    <name evidence="1" type="ORF">SAMN05421803_101206</name>
</gene>
<accession>A0A1M6B3W9</accession>
<proteinExistence type="predicted"/>
<reference evidence="1 2" key="1">
    <citation type="submission" date="2016-11" db="EMBL/GenBank/DDBJ databases">
        <authorList>
            <person name="Jaros S."/>
            <person name="Januszkiewicz K."/>
            <person name="Wedrychowicz H."/>
        </authorList>
    </citation>
    <scope>NUCLEOTIDE SEQUENCE [LARGE SCALE GENOMIC DNA]</scope>
    <source>
        <strain evidence="1 2">CGMCC 4.5723</strain>
    </source>
</reference>
<dbReference type="SUPFAM" id="SSF75005">
    <property type="entry name" value="Arabinanase/levansucrase/invertase"/>
    <property type="match status" value="1"/>
</dbReference>